<dbReference type="OrthoDB" id="47138at2"/>
<keyword evidence="1" id="KW-0175">Coiled coil</keyword>
<dbReference type="RefSeq" id="WP_072865335.1">
    <property type="nucleotide sequence ID" value="NZ_FQUI01000030.1"/>
</dbReference>
<proteinExistence type="predicted"/>
<dbReference type="EMBL" id="FQUI01000030">
    <property type="protein sequence ID" value="SHF04187.1"/>
    <property type="molecule type" value="Genomic_DNA"/>
</dbReference>
<evidence type="ECO:0000313" key="3">
    <source>
        <dbReference type="Proteomes" id="UP000184334"/>
    </source>
</evidence>
<evidence type="ECO:0000256" key="1">
    <source>
        <dbReference type="SAM" id="Coils"/>
    </source>
</evidence>
<sequence length="308" mass="36175">MKFPLLNENIELKLIGNIKSPQIKNFITWLGKFIKNIFPKNYNLSEKYNITPDNKKNINSANNFIKTFIKEIAKSIIENKSLKIPDPNDSAKIINKMIKNTILINKEKEPTDILKNITNQNNDQIVKNKKNENFIEFEKKDVNSLNINENNKKNEKSNKIPHKSKTDEKAYYIKTQKNEIFHKALNAYKNFSQFESIQEPNFVFFQLFGMPIFLNISDEIDYEKQQQKKIKRIAFSFISNKFGLINSIIYKKDNSITINFNIERNIDDFKNNINHLINEIEKDSIKINALQINTLENTEKLNKKGLYG</sequence>
<dbReference type="Proteomes" id="UP000184334">
    <property type="component" value="Unassembled WGS sequence"/>
</dbReference>
<reference evidence="2" key="1">
    <citation type="submission" date="2016-11" db="EMBL/GenBank/DDBJ databases">
        <authorList>
            <person name="Varghese N."/>
            <person name="Submissions S."/>
        </authorList>
    </citation>
    <scope>NUCLEOTIDE SEQUENCE [LARGE SCALE GENOMIC DNA]</scope>
    <source>
        <strain evidence="2">DSM 16785</strain>
    </source>
</reference>
<accession>A0A1M4YEH9</accession>
<evidence type="ECO:0000313" key="2">
    <source>
        <dbReference type="EMBL" id="SHF04187.1"/>
    </source>
</evidence>
<dbReference type="AlphaFoldDB" id="A0A1M4YEH9"/>
<organism evidence="2 3">
    <name type="scientific">Marinitoga hydrogenitolerans (strain DSM 16785 / JCM 12826 / AT1271)</name>
    <dbReference type="NCBI Taxonomy" id="1122195"/>
    <lineage>
        <taxon>Bacteria</taxon>
        <taxon>Thermotogati</taxon>
        <taxon>Thermotogota</taxon>
        <taxon>Thermotogae</taxon>
        <taxon>Petrotogales</taxon>
        <taxon>Petrotogaceae</taxon>
        <taxon>Marinitoga</taxon>
    </lineage>
</organism>
<comment type="caution">
    <text evidence="2">The sequence shown here is derived from an EMBL/GenBank/DDBJ whole genome shotgun (WGS) entry which is preliminary data.</text>
</comment>
<keyword evidence="3" id="KW-1185">Reference proteome</keyword>
<protein>
    <submittedName>
        <fullName evidence="2">Uncharacterized protein</fullName>
    </submittedName>
</protein>
<feature type="coiled-coil region" evidence="1">
    <location>
        <begin position="259"/>
        <end position="286"/>
    </location>
</feature>
<dbReference type="STRING" id="1122195.SAMN02745164_01662"/>
<gene>
    <name evidence="2" type="ORF">SAMN02745164_01662</name>
</gene>
<name>A0A1M4YEH9_MARH1</name>